<accession>A0ABC8ITX8</accession>
<evidence type="ECO:0000313" key="3">
    <source>
        <dbReference type="Proteomes" id="UP001642260"/>
    </source>
</evidence>
<dbReference type="EMBL" id="CAKOAT010053489">
    <property type="protein sequence ID" value="CAH8300298.1"/>
    <property type="molecule type" value="Genomic_DNA"/>
</dbReference>
<feature type="compositionally biased region" description="Basic and acidic residues" evidence="1">
    <location>
        <begin position="123"/>
        <end position="133"/>
    </location>
</feature>
<feature type="compositionally biased region" description="Acidic residues" evidence="1">
    <location>
        <begin position="67"/>
        <end position="77"/>
    </location>
</feature>
<keyword evidence="3" id="KW-1185">Reference proteome</keyword>
<proteinExistence type="predicted"/>
<sequence length="200" mass="22533">DVIYPYISWGGNCVVIESDEFYRADEVEDDRIKVVMRMIAAKHDFSDHIWEFEETPEFSFGVNDKQEEADGVSEDDGVLGNDEGSKTDEDAPKNDKEDGSDEEFQTPRGTANTSSGGRKGKKRLPDRGMEKGKQKVLSTRPKGPAPFSEDMKSFVANLLQQNFSAMEERIHKQMGITYFAIFSTLTKALPYIVRMLNISS</sequence>
<name>A0ABC8ITX8_ERUVS</name>
<reference evidence="2 3" key="1">
    <citation type="submission" date="2022-03" db="EMBL/GenBank/DDBJ databases">
        <authorList>
            <person name="Macdonald S."/>
            <person name="Ahmed S."/>
            <person name="Newling K."/>
        </authorList>
    </citation>
    <scope>NUCLEOTIDE SEQUENCE [LARGE SCALE GENOMIC DNA]</scope>
</reference>
<feature type="non-terminal residue" evidence="2">
    <location>
        <position position="1"/>
    </location>
</feature>
<comment type="caution">
    <text evidence="2">The sequence shown here is derived from an EMBL/GenBank/DDBJ whole genome shotgun (WGS) entry which is preliminary data.</text>
</comment>
<dbReference type="AlphaFoldDB" id="A0ABC8ITX8"/>
<evidence type="ECO:0000256" key="1">
    <source>
        <dbReference type="SAM" id="MobiDB-lite"/>
    </source>
</evidence>
<feature type="compositionally biased region" description="Polar residues" evidence="1">
    <location>
        <begin position="107"/>
        <end position="116"/>
    </location>
</feature>
<feature type="region of interest" description="Disordered" evidence="1">
    <location>
        <begin position="67"/>
        <end position="148"/>
    </location>
</feature>
<organism evidence="2 3">
    <name type="scientific">Eruca vesicaria subsp. sativa</name>
    <name type="common">Garden rocket</name>
    <name type="synonym">Eruca sativa</name>
    <dbReference type="NCBI Taxonomy" id="29727"/>
    <lineage>
        <taxon>Eukaryota</taxon>
        <taxon>Viridiplantae</taxon>
        <taxon>Streptophyta</taxon>
        <taxon>Embryophyta</taxon>
        <taxon>Tracheophyta</taxon>
        <taxon>Spermatophyta</taxon>
        <taxon>Magnoliopsida</taxon>
        <taxon>eudicotyledons</taxon>
        <taxon>Gunneridae</taxon>
        <taxon>Pentapetalae</taxon>
        <taxon>rosids</taxon>
        <taxon>malvids</taxon>
        <taxon>Brassicales</taxon>
        <taxon>Brassicaceae</taxon>
        <taxon>Brassiceae</taxon>
        <taxon>Eruca</taxon>
    </lineage>
</organism>
<feature type="compositionally biased region" description="Basic and acidic residues" evidence="1">
    <location>
        <begin position="83"/>
        <end position="97"/>
    </location>
</feature>
<evidence type="ECO:0000313" key="2">
    <source>
        <dbReference type="EMBL" id="CAH8300298.1"/>
    </source>
</evidence>
<gene>
    <name evidence="2" type="ORF">ERUC_LOCUS2732</name>
</gene>
<dbReference type="Proteomes" id="UP001642260">
    <property type="component" value="Unassembled WGS sequence"/>
</dbReference>
<protein>
    <submittedName>
        <fullName evidence="2">Uncharacterized protein</fullName>
    </submittedName>
</protein>